<accession>A0ABY6KGB6</accession>
<feature type="transmembrane region" description="Helical" evidence="5">
    <location>
        <begin position="75"/>
        <end position="93"/>
    </location>
</feature>
<feature type="domain" description="Major facilitator superfamily (MFS) profile" evidence="6">
    <location>
        <begin position="9"/>
        <end position="269"/>
    </location>
</feature>
<keyword evidence="3 5" id="KW-1133">Transmembrane helix</keyword>
<dbReference type="PANTHER" id="PTHR11662:SF40">
    <property type="entry name" value="MAJOR FACILITATOR SUPERFAMILY (MFS) PROFILE DOMAIN-CONTAINING PROTEIN"/>
    <property type="match status" value="1"/>
</dbReference>
<evidence type="ECO:0000256" key="4">
    <source>
        <dbReference type="ARBA" id="ARBA00023136"/>
    </source>
</evidence>
<dbReference type="Gene3D" id="1.20.1250.20">
    <property type="entry name" value="MFS general substrate transporter like domains"/>
    <property type="match status" value="2"/>
</dbReference>
<feature type="transmembrane region" description="Helical" evidence="5">
    <location>
        <begin position="99"/>
        <end position="122"/>
    </location>
</feature>
<keyword evidence="4 5" id="KW-0472">Membrane</keyword>
<evidence type="ECO:0000256" key="2">
    <source>
        <dbReference type="ARBA" id="ARBA00022692"/>
    </source>
</evidence>
<keyword evidence="8" id="KW-1185">Reference proteome</keyword>
<dbReference type="InterPro" id="IPR011701">
    <property type="entry name" value="MFS"/>
</dbReference>
<evidence type="ECO:0000256" key="1">
    <source>
        <dbReference type="ARBA" id="ARBA00004141"/>
    </source>
</evidence>
<dbReference type="Proteomes" id="UP001235939">
    <property type="component" value="Chromosome 04"/>
</dbReference>
<comment type="subcellular location">
    <subcellularLocation>
        <location evidence="1">Membrane</location>
        <topology evidence="1">Multi-pass membrane protein</topology>
    </subcellularLocation>
</comment>
<keyword evidence="2 5" id="KW-0812">Transmembrane</keyword>
<dbReference type="EMBL" id="CP092866">
    <property type="protein sequence ID" value="UYV66695.1"/>
    <property type="molecule type" value="Genomic_DNA"/>
</dbReference>
<name>A0ABY6KGB6_9ARAC</name>
<dbReference type="PROSITE" id="PS50850">
    <property type="entry name" value="MFS"/>
    <property type="match status" value="1"/>
</dbReference>
<feature type="transmembrane region" description="Helical" evidence="5">
    <location>
        <begin position="134"/>
        <end position="152"/>
    </location>
</feature>
<proteinExistence type="predicted"/>
<dbReference type="PROSITE" id="PS00217">
    <property type="entry name" value="SUGAR_TRANSPORT_2"/>
    <property type="match status" value="1"/>
</dbReference>
<dbReference type="Pfam" id="PF07690">
    <property type="entry name" value="MFS_1"/>
    <property type="match status" value="1"/>
</dbReference>
<dbReference type="InterPro" id="IPR050382">
    <property type="entry name" value="MFS_Na/Anion_cotransporter"/>
</dbReference>
<dbReference type="InterPro" id="IPR036259">
    <property type="entry name" value="MFS_trans_sf"/>
</dbReference>
<evidence type="ECO:0000256" key="5">
    <source>
        <dbReference type="SAM" id="Phobius"/>
    </source>
</evidence>
<protein>
    <recommendedName>
        <fullName evidence="6">Major facilitator superfamily (MFS) profile domain-containing protein</fullName>
    </recommendedName>
</protein>
<evidence type="ECO:0000313" key="8">
    <source>
        <dbReference type="Proteomes" id="UP001235939"/>
    </source>
</evidence>
<reference evidence="7 8" key="1">
    <citation type="submission" date="2022-01" db="EMBL/GenBank/DDBJ databases">
        <title>A chromosomal length assembly of Cordylochernes scorpioides.</title>
        <authorList>
            <person name="Zeh D."/>
            <person name="Zeh J."/>
        </authorList>
    </citation>
    <scope>NUCLEOTIDE SEQUENCE [LARGE SCALE GENOMIC DNA]</scope>
    <source>
        <strain evidence="7">IN4F17</strain>
        <tissue evidence="7">Whole Body</tissue>
    </source>
</reference>
<feature type="transmembrane region" description="Helical" evidence="5">
    <location>
        <begin position="200"/>
        <end position="221"/>
    </location>
</feature>
<dbReference type="InterPro" id="IPR020846">
    <property type="entry name" value="MFS_dom"/>
</dbReference>
<gene>
    <name evidence="7" type="ORF">LAZ67_4002602</name>
</gene>
<dbReference type="PANTHER" id="PTHR11662">
    <property type="entry name" value="SOLUTE CARRIER FAMILY 17"/>
    <property type="match status" value="1"/>
</dbReference>
<dbReference type="SUPFAM" id="SSF103473">
    <property type="entry name" value="MFS general substrate transporter"/>
    <property type="match status" value="1"/>
</dbReference>
<evidence type="ECO:0000313" key="7">
    <source>
        <dbReference type="EMBL" id="UYV66695.1"/>
    </source>
</evidence>
<feature type="transmembrane region" description="Helical" evidence="5">
    <location>
        <begin position="158"/>
        <end position="179"/>
    </location>
</feature>
<organism evidence="7 8">
    <name type="scientific">Cordylochernes scorpioides</name>
    <dbReference type="NCBI Taxonomy" id="51811"/>
    <lineage>
        <taxon>Eukaryota</taxon>
        <taxon>Metazoa</taxon>
        <taxon>Ecdysozoa</taxon>
        <taxon>Arthropoda</taxon>
        <taxon>Chelicerata</taxon>
        <taxon>Arachnida</taxon>
        <taxon>Pseudoscorpiones</taxon>
        <taxon>Cheliferoidea</taxon>
        <taxon>Chernetidae</taxon>
        <taxon>Cordylochernes</taxon>
    </lineage>
</organism>
<evidence type="ECO:0000259" key="6">
    <source>
        <dbReference type="PROSITE" id="PS50850"/>
    </source>
</evidence>
<evidence type="ECO:0000256" key="3">
    <source>
        <dbReference type="ARBA" id="ARBA00022989"/>
    </source>
</evidence>
<sequence>MSGGSWQLTVALCSLANFINAADRSLMPLAIVQISAELGWTLHDQGWVLSAFAVGYMASQLMAAPAVSRYGARGVMAAAVVLWSLSTLATPLAARSLPLVVLCRILLGLGEGLGLPTIFQLLSQRVAVENRSRAFSYLVAAGAVGQAVAAVACPQLPWPSMFAVLGVLGLAWVVLWLCLLPKSPPGGPDSTPLLSKGGEVGWWPLLCHWPLWAIYVAHFSMNWANYMIMHWLPTYLTRSLGADTHALSLTAMPYVVNCLFGIGQFPLHC</sequence>
<dbReference type="InterPro" id="IPR005829">
    <property type="entry name" value="Sugar_transporter_CS"/>
</dbReference>